<proteinExistence type="predicted"/>
<accession>A0ACC2RX81</accession>
<reference evidence="1" key="1">
    <citation type="submission" date="2022-04" db="EMBL/GenBank/DDBJ databases">
        <title>Genome of the entomopathogenic fungus Entomophthora muscae.</title>
        <authorList>
            <person name="Elya C."/>
            <person name="Lovett B.R."/>
            <person name="Lee E."/>
            <person name="Macias A.M."/>
            <person name="Hajek A.E."/>
            <person name="De Bivort B.L."/>
            <person name="Kasson M.T."/>
            <person name="De Fine Licht H.H."/>
            <person name="Stajich J.E."/>
        </authorList>
    </citation>
    <scope>NUCLEOTIDE SEQUENCE</scope>
    <source>
        <strain evidence="1">Berkeley</strain>
    </source>
</reference>
<name>A0ACC2RX81_9FUNG</name>
<evidence type="ECO:0000313" key="2">
    <source>
        <dbReference type="Proteomes" id="UP001165960"/>
    </source>
</evidence>
<comment type="caution">
    <text evidence="1">The sequence shown here is derived from an EMBL/GenBank/DDBJ whole genome shotgun (WGS) entry which is preliminary data.</text>
</comment>
<keyword evidence="2" id="KW-1185">Reference proteome</keyword>
<dbReference type="EMBL" id="QTSX02006428">
    <property type="protein sequence ID" value="KAJ9054723.1"/>
    <property type="molecule type" value="Genomic_DNA"/>
</dbReference>
<dbReference type="Proteomes" id="UP001165960">
    <property type="component" value="Unassembled WGS sequence"/>
</dbReference>
<gene>
    <name evidence="1" type="ORF">DSO57_1011264</name>
</gene>
<evidence type="ECO:0000313" key="1">
    <source>
        <dbReference type="EMBL" id="KAJ9054723.1"/>
    </source>
</evidence>
<organism evidence="1 2">
    <name type="scientific">Entomophthora muscae</name>
    <dbReference type="NCBI Taxonomy" id="34485"/>
    <lineage>
        <taxon>Eukaryota</taxon>
        <taxon>Fungi</taxon>
        <taxon>Fungi incertae sedis</taxon>
        <taxon>Zoopagomycota</taxon>
        <taxon>Entomophthoromycotina</taxon>
        <taxon>Entomophthoromycetes</taxon>
        <taxon>Entomophthorales</taxon>
        <taxon>Entomophthoraceae</taxon>
        <taxon>Entomophthora</taxon>
    </lineage>
</organism>
<sequence length="81" mass="8590">MKLGAWVTAGVGRRSYPYPPSLTPGGARGALQGNHPPLPASAKLSTVAYLNLSINHKPKPSNLKTAFISKPTNSHPPTYQI</sequence>
<protein>
    <submittedName>
        <fullName evidence="1">Uncharacterized protein</fullName>
    </submittedName>
</protein>